<dbReference type="Proteomes" id="UP000010866">
    <property type="component" value="Chromosome"/>
</dbReference>
<dbReference type="GO" id="GO:0004459">
    <property type="term" value="F:L-lactate dehydrogenase (NAD+) activity"/>
    <property type="evidence" value="ECO:0007669"/>
    <property type="project" value="TreeGrafter"/>
</dbReference>
<name>L0L1F9_METHD</name>
<evidence type="ECO:0000256" key="9">
    <source>
        <dbReference type="PIRSR" id="PIRSR000102-1"/>
    </source>
</evidence>
<dbReference type="PANTHER" id="PTHR43128:SF16">
    <property type="entry name" value="L-LACTATE DEHYDROGENASE"/>
    <property type="match status" value="1"/>
</dbReference>
<keyword evidence="5" id="KW-0816">Tricarboxylic acid cycle</keyword>
<feature type="binding site" evidence="10">
    <location>
        <position position="87"/>
    </location>
    <ligand>
        <name>substrate</name>
    </ligand>
</feature>
<dbReference type="NCBIfam" id="TIGR01763">
    <property type="entry name" value="MalateDH_bact"/>
    <property type="match status" value="1"/>
</dbReference>
<gene>
    <name evidence="15" type="ordered locus">Metho_2062</name>
</gene>
<dbReference type="InterPro" id="IPR011275">
    <property type="entry name" value="Malate_DH_type3"/>
</dbReference>
<feature type="domain" description="Lactate/malate dehydrogenase N-terminal" evidence="13">
    <location>
        <begin position="3"/>
        <end position="141"/>
    </location>
</feature>
<dbReference type="FunFam" id="3.90.110.10:FF:000004">
    <property type="entry name" value="Malate dehydrogenase"/>
    <property type="match status" value="1"/>
</dbReference>
<feature type="binding site" evidence="11">
    <location>
        <position position="94"/>
    </location>
    <ligand>
        <name>NAD(+)</name>
        <dbReference type="ChEBI" id="CHEBI:57540"/>
    </ligand>
</feature>
<evidence type="ECO:0000256" key="11">
    <source>
        <dbReference type="PIRSR" id="PIRSR000102-3"/>
    </source>
</evidence>
<dbReference type="PIRSF" id="PIRSF000102">
    <property type="entry name" value="Lac_mal_DH"/>
    <property type="match status" value="1"/>
</dbReference>
<comment type="similarity">
    <text evidence="2 12">Belongs to the LDH/MDH superfamily.</text>
</comment>
<feature type="binding site" evidence="11">
    <location>
        <begin position="8"/>
        <end position="13"/>
    </location>
    <ligand>
        <name>NAD(+)</name>
        <dbReference type="ChEBI" id="CHEBI:57540"/>
    </ligand>
</feature>
<dbReference type="CDD" id="cd01339">
    <property type="entry name" value="LDH-like_MDH"/>
    <property type="match status" value="1"/>
</dbReference>
<keyword evidence="7 11" id="KW-0520">NAD</keyword>
<comment type="function">
    <text evidence="1">Catalyzes the reversible oxidation of malate to oxaloacetate.</text>
</comment>
<evidence type="ECO:0000256" key="5">
    <source>
        <dbReference type="ARBA" id="ARBA00022532"/>
    </source>
</evidence>
<feature type="binding site" evidence="11">
    <location>
        <begin position="117"/>
        <end position="119"/>
    </location>
    <ligand>
        <name>NAD(+)</name>
        <dbReference type="ChEBI" id="CHEBI:57540"/>
    </ligand>
</feature>
<dbReference type="OrthoDB" id="2596at2157"/>
<evidence type="ECO:0000313" key="16">
    <source>
        <dbReference type="Proteomes" id="UP000010866"/>
    </source>
</evidence>
<evidence type="ECO:0000256" key="6">
    <source>
        <dbReference type="ARBA" id="ARBA00023002"/>
    </source>
</evidence>
<evidence type="ECO:0000256" key="12">
    <source>
        <dbReference type="RuleBase" id="RU003369"/>
    </source>
</evidence>
<comment type="catalytic activity">
    <reaction evidence="8">
        <text>(S)-malate + NAD(+) = oxaloacetate + NADH + H(+)</text>
        <dbReference type="Rhea" id="RHEA:21432"/>
        <dbReference type="ChEBI" id="CHEBI:15378"/>
        <dbReference type="ChEBI" id="CHEBI:15589"/>
        <dbReference type="ChEBI" id="CHEBI:16452"/>
        <dbReference type="ChEBI" id="CHEBI:57540"/>
        <dbReference type="ChEBI" id="CHEBI:57945"/>
        <dbReference type="EC" id="1.1.1.37"/>
    </reaction>
</comment>
<feature type="binding site" evidence="10">
    <location>
        <position position="150"/>
    </location>
    <ligand>
        <name>substrate</name>
    </ligand>
</feature>
<sequence length="316" mass="33594" precursor="true">MKKLSVIGAGNVGASTVQRLAESKLGDIVMLDVVPGLPQGKALDLMQAAPLMGYDVNIKGTNDYADIEGSDIVIITAGIARKPGMTRDDLLNINAKITREVCGNIREYAPKSIVITVTNPLDIITYAVYKCTGFGKKRVFGMSGLLDSSRFASFVAMEVGCSVKDVDAMVLGGHGDSMVPLPQYTTVSGIPISEFLPKDTIDRLVARTIDAGAEIVSLLKEGSAFYAPSAAIVSMVDAIINDSGRVVPVSVYLEGEYGFSDLCLGVPAKLGKNGIEKVIEIQLSEEQIVALSKSEKSVRHGIGKLDMGLYEKAFLV</sequence>
<dbReference type="InterPro" id="IPR022383">
    <property type="entry name" value="Lactate/malate_DH_C"/>
</dbReference>
<proteinExistence type="inferred from homology"/>
<dbReference type="Gene3D" id="3.40.50.720">
    <property type="entry name" value="NAD(P)-binding Rossmann-like Domain"/>
    <property type="match status" value="1"/>
</dbReference>
<feature type="binding site" evidence="10">
    <location>
        <position position="119"/>
    </location>
    <ligand>
        <name>substrate</name>
    </ligand>
</feature>
<evidence type="ECO:0000256" key="7">
    <source>
        <dbReference type="ARBA" id="ARBA00023027"/>
    </source>
</evidence>
<evidence type="ECO:0000259" key="14">
    <source>
        <dbReference type="Pfam" id="PF02866"/>
    </source>
</evidence>
<dbReference type="GO" id="GO:0006099">
    <property type="term" value="P:tricarboxylic acid cycle"/>
    <property type="evidence" value="ECO:0007669"/>
    <property type="project" value="UniProtKB-KW"/>
</dbReference>
<dbReference type="HOGENOM" id="CLU_045401_2_1_2"/>
<dbReference type="EC" id="1.1.1.37" evidence="3"/>
<dbReference type="HAMAP" id="MF_00487">
    <property type="entry name" value="Malate_dehydrog_3"/>
    <property type="match status" value="1"/>
</dbReference>
<protein>
    <recommendedName>
        <fullName evidence="4">Malate dehydrogenase</fullName>
        <ecNumber evidence="3">1.1.1.37</ecNumber>
    </recommendedName>
</protein>
<feature type="binding site" evidence="10">
    <location>
        <position position="81"/>
    </location>
    <ligand>
        <name>substrate</name>
    </ligand>
</feature>
<evidence type="ECO:0000256" key="2">
    <source>
        <dbReference type="ARBA" id="ARBA00008104"/>
    </source>
</evidence>
<feature type="active site" description="Proton acceptor" evidence="9">
    <location>
        <position position="174"/>
    </location>
</feature>
<dbReference type="STRING" id="867904.Metho_2062"/>
<dbReference type="GO" id="GO:0030060">
    <property type="term" value="F:L-malate dehydrogenase (NAD+) activity"/>
    <property type="evidence" value="ECO:0007669"/>
    <property type="project" value="UniProtKB-EC"/>
</dbReference>
<dbReference type="InterPro" id="IPR001236">
    <property type="entry name" value="Lactate/malate_DH_N"/>
</dbReference>
<evidence type="ECO:0000256" key="10">
    <source>
        <dbReference type="PIRSR" id="PIRSR000102-2"/>
    </source>
</evidence>
<feature type="domain" description="Lactate/malate dehydrogenase C-terminal" evidence="14">
    <location>
        <begin position="146"/>
        <end position="302"/>
    </location>
</feature>
<evidence type="ECO:0000256" key="3">
    <source>
        <dbReference type="ARBA" id="ARBA00012995"/>
    </source>
</evidence>
<evidence type="ECO:0000259" key="13">
    <source>
        <dbReference type="Pfam" id="PF00056"/>
    </source>
</evidence>
<dbReference type="PRINTS" id="PR00086">
    <property type="entry name" value="LLDHDRGNASE"/>
</dbReference>
<dbReference type="PANTHER" id="PTHR43128">
    <property type="entry name" value="L-2-HYDROXYCARBOXYLATE DEHYDROGENASE (NAD(P)(+))"/>
    <property type="match status" value="1"/>
</dbReference>
<keyword evidence="16" id="KW-1185">Reference proteome</keyword>
<evidence type="ECO:0000256" key="4">
    <source>
        <dbReference type="ARBA" id="ARBA00020382"/>
    </source>
</evidence>
<dbReference type="NCBIfam" id="NF004863">
    <property type="entry name" value="PRK06223.1"/>
    <property type="match status" value="1"/>
</dbReference>
<dbReference type="GeneID" id="14406575"/>
<dbReference type="RefSeq" id="WP_015325393.1">
    <property type="nucleotide sequence ID" value="NC_019977.1"/>
</dbReference>
<accession>L0L1F9</accession>
<dbReference type="InterPro" id="IPR001557">
    <property type="entry name" value="L-lactate/malate_DH"/>
</dbReference>
<evidence type="ECO:0000256" key="1">
    <source>
        <dbReference type="ARBA" id="ARBA00003966"/>
    </source>
</evidence>
<dbReference type="KEGG" id="mhz:Metho_2062"/>
<dbReference type="InterPro" id="IPR015955">
    <property type="entry name" value="Lactate_DH/Glyco_Ohase_4_C"/>
</dbReference>
<dbReference type="Pfam" id="PF00056">
    <property type="entry name" value="Ldh_1_N"/>
    <property type="match status" value="1"/>
</dbReference>
<keyword evidence="6 12" id="KW-0560">Oxidoreductase</keyword>
<evidence type="ECO:0000313" key="15">
    <source>
        <dbReference type="EMBL" id="AGB50228.1"/>
    </source>
</evidence>
<evidence type="ECO:0000256" key="8">
    <source>
        <dbReference type="ARBA" id="ARBA00048313"/>
    </source>
</evidence>
<dbReference type="SUPFAM" id="SSF51735">
    <property type="entry name" value="NAD(P)-binding Rossmann-fold domains"/>
    <property type="match status" value="1"/>
</dbReference>
<dbReference type="SUPFAM" id="SSF56327">
    <property type="entry name" value="LDH C-terminal domain-like"/>
    <property type="match status" value="1"/>
</dbReference>
<dbReference type="FunFam" id="3.40.50.720:FF:000018">
    <property type="entry name" value="Malate dehydrogenase"/>
    <property type="match status" value="1"/>
</dbReference>
<organism evidence="15 16">
    <name type="scientific">Methanomethylovorans hollandica (strain DSM 15978 / NBRC 107637 / DMS1)</name>
    <dbReference type="NCBI Taxonomy" id="867904"/>
    <lineage>
        <taxon>Archaea</taxon>
        <taxon>Methanobacteriati</taxon>
        <taxon>Methanobacteriota</taxon>
        <taxon>Stenosarchaea group</taxon>
        <taxon>Methanomicrobia</taxon>
        <taxon>Methanosarcinales</taxon>
        <taxon>Methanosarcinaceae</taxon>
        <taxon>Methanomethylovorans</taxon>
    </lineage>
</organism>
<dbReference type="EMBL" id="CP003362">
    <property type="protein sequence ID" value="AGB50228.1"/>
    <property type="molecule type" value="Genomic_DNA"/>
</dbReference>
<dbReference type="Pfam" id="PF02866">
    <property type="entry name" value="Ldh_1_C"/>
    <property type="match status" value="1"/>
</dbReference>
<dbReference type="InterPro" id="IPR036291">
    <property type="entry name" value="NAD(P)-bd_dom_sf"/>
</dbReference>
<dbReference type="GO" id="GO:0006089">
    <property type="term" value="P:lactate metabolic process"/>
    <property type="evidence" value="ECO:0007669"/>
    <property type="project" value="TreeGrafter"/>
</dbReference>
<dbReference type="Gene3D" id="3.90.110.10">
    <property type="entry name" value="Lactate dehydrogenase/glycoside hydrolase, family 4, C-terminal"/>
    <property type="match status" value="1"/>
</dbReference>
<reference evidence="16" key="1">
    <citation type="submission" date="2012-02" db="EMBL/GenBank/DDBJ databases">
        <title>Complete sequence of chromosome of Methanomethylovorans hollandica DSM 15978.</title>
        <authorList>
            <person name="Lucas S."/>
            <person name="Copeland A."/>
            <person name="Lapidus A."/>
            <person name="Glavina del Rio T."/>
            <person name="Dalin E."/>
            <person name="Tice H."/>
            <person name="Bruce D."/>
            <person name="Goodwin L."/>
            <person name="Pitluck S."/>
            <person name="Peters L."/>
            <person name="Mikhailova N."/>
            <person name="Held B."/>
            <person name="Kyrpides N."/>
            <person name="Mavromatis K."/>
            <person name="Ivanova N."/>
            <person name="Brettin T."/>
            <person name="Detter J.C."/>
            <person name="Han C."/>
            <person name="Larimer F."/>
            <person name="Land M."/>
            <person name="Hauser L."/>
            <person name="Markowitz V."/>
            <person name="Cheng J.-F."/>
            <person name="Hugenholtz P."/>
            <person name="Woyke T."/>
            <person name="Wu D."/>
            <person name="Spring S."/>
            <person name="Schroeder M."/>
            <person name="Brambilla E."/>
            <person name="Klenk H.-P."/>
            <person name="Eisen J.A."/>
        </authorList>
    </citation>
    <scope>NUCLEOTIDE SEQUENCE [LARGE SCALE GENOMIC DNA]</scope>
    <source>
        <strain evidence="16">DSM 15978 / NBRC 107637 / DMS1</strain>
    </source>
</reference>
<dbReference type="AlphaFoldDB" id="L0L1F9"/>